<proteinExistence type="predicted"/>
<dbReference type="PRINTS" id="PR01021">
    <property type="entry name" value="OMPADOMAIN"/>
</dbReference>
<feature type="region of interest" description="Disordered" evidence="5">
    <location>
        <begin position="152"/>
        <end position="184"/>
    </location>
</feature>
<dbReference type="CDD" id="cd07185">
    <property type="entry name" value="OmpA_C-like"/>
    <property type="match status" value="1"/>
</dbReference>
<dbReference type="Proteomes" id="UP000606003">
    <property type="component" value="Unassembled WGS sequence"/>
</dbReference>
<protein>
    <submittedName>
        <fullName evidence="7">OmpA family protein</fullName>
    </submittedName>
</protein>
<dbReference type="SUPFAM" id="SSF103088">
    <property type="entry name" value="OmpA-like"/>
    <property type="match status" value="1"/>
</dbReference>
<accession>A0ABR8JX11</accession>
<evidence type="ECO:0000256" key="3">
    <source>
        <dbReference type="ARBA" id="ARBA00023237"/>
    </source>
</evidence>
<sequence>MAAQSAHGQANKMSLTGNVQSTDRKALPGAAITVIHVPSGVRYAASSSATGRFEVPNLQAGGPYLLQVGEGGYRPQTVESIFLENGKSASLTVTLSRLAGPDAGRANQPTLAAAPTEVLAPESVVGGPVYVTTVSPARAGASAAAAPAVSAPPAEPAVSAAPAPAGPAARYRRRPYTPGKPYVPKKVTDPIVPGHFDAKTGNYIYHTGAPTTLKLPNGASIAEVGASSTESYLYRFLSDPAARVDTADLTQGWYNFDRVFFMPGKATLAPESVGQLRNIAALLKAYPTARIKLGGYTDSTGTYKVNKQLSEARARTAWASLVEMGISPGRIDARGYGPRYAIAPNTSEEGRAMNRRLSVKVLQK</sequence>
<dbReference type="InterPro" id="IPR006665">
    <property type="entry name" value="OmpA-like"/>
</dbReference>
<dbReference type="Gene3D" id="3.30.1330.60">
    <property type="entry name" value="OmpA-like domain"/>
    <property type="match status" value="1"/>
</dbReference>
<comment type="subcellular location">
    <subcellularLocation>
        <location evidence="1">Cell outer membrane</location>
    </subcellularLocation>
</comment>
<dbReference type="PANTHER" id="PTHR30329:SF21">
    <property type="entry name" value="LIPOPROTEIN YIAD-RELATED"/>
    <property type="match status" value="1"/>
</dbReference>
<keyword evidence="3" id="KW-0998">Cell outer membrane</keyword>
<evidence type="ECO:0000313" key="8">
    <source>
        <dbReference type="Proteomes" id="UP000606003"/>
    </source>
</evidence>
<dbReference type="PROSITE" id="PS51123">
    <property type="entry name" value="OMPA_2"/>
    <property type="match status" value="1"/>
</dbReference>
<comment type="caution">
    <text evidence="7">The sequence shown here is derived from an EMBL/GenBank/DDBJ whole genome shotgun (WGS) entry which is preliminary data.</text>
</comment>
<evidence type="ECO:0000256" key="4">
    <source>
        <dbReference type="PROSITE-ProRule" id="PRU00473"/>
    </source>
</evidence>
<reference evidence="7 8" key="1">
    <citation type="submission" date="2020-09" db="EMBL/GenBank/DDBJ databases">
        <authorList>
            <person name="Kim M.K."/>
        </authorList>
    </citation>
    <scope>NUCLEOTIDE SEQUENCE [LARGE SCALE GENOMIC DNA]</scope>
    <source>
        <strain evidence="7 8">BT189</strain>
    </source>
</reference>
<dbReference type="Gene3D" id="2.60.40.1120">
    <property type="entry name" value="Carboxypeptidase-like, regulatory domain"/>
    <property type="match status" value="1"/>
</dbReference>
<evidence type="ECO:0000256" key="5">
    <source>
        <dbReference type="SAM" id="MobiDB-lite"/>
    </source>
</evidence>
<evidence type="ECO:0000256" key="2">
    <source>
        <dbReference type="ARBA" id="ARBA00023136"/>
    </source>
</evidence>
<dbReference type="InterPro" id="IPR006664">
    <property type="entry name" value="OMP_bac"/>
</dbReference>
<gene>
    <name evidence="7" type="ORF">IC234_15290</name>
</gene>
<evidence type="ECO:0000256" key="1">
    <source>
        <dbReference type="ARBA" id="ARBA00004442"/>
    </source>
</evidence>
<feature type="compositionally biased region" description="Low complexity" evidence="5">
    <location>
        <begin position="152"/>
        <end position="169"/>
    </location>
</feature>
<dbReference type="InterPro" id="IPR050330">
    <property type="entry name" value="Bact_OuterMem_StrucFunc"/>
</dbReference>
<dbReference type="Pfam" id="PF13620">
    <property type="entry name" value="CarboxypepD_reg"/>
    <property type="match status" value="1"/>
</dbReference>
<evidence type="ECO:0000313" key="7">
    <source>
        <dbReference type="EMBL" id="MBD2723493.1"/>
    </source>
</evidence>
<feature type="domain" description="OmpA-like" evidence="6">
    <location>
        <begin position="248"/>
        <end position="364"/>
    </location>
</feature>
<dbReference type="PANTHER" id="PTHR30329">
    <property type="entry name" value="STATOR ELEMENT OF FLAGELLAR MOTOR COMPLEX"/>
    <property type="match status" value="1"/>
</dbReference>
<dbReference type="SUPFAM" id="SSF49452">
    <property type="entry name" value="Starch-binding domain-like"/>
    <property type="match status" value="1"/>
</dbReference>
<dbReference type="InterPro" id="IPR036737">
    <property type="entry name" value="OmpA-like_sf"/>
</dbReference>
<keyword evidence="2 4" id="KW-0472">Membrane</keyword>
<dbReference type="EMBL" id="JACXAC010000005">
    <property type="protein sequence ID" value="MBD2723493.1"/>
    <property type="molecule type" value="Genomic_DNA"/>
</dbReference>
<keyword evidence="8" id="KW-1185">Reference proteome</keyword>
<dbReference type="InterPro" id="IPR013784">
    <property type="entry name" value="Carb-bd-like_fold"/>
</dbReference>
<organism evidence="7 8">
    <name type="scientific">Hymenobacter armeniacus</name>
    <dbReference type="NCBI Taxonomy" id="2771358"/>
    <lineage>
        <taxon>Bacteria</taxon>
        <taxon>Pseudomonadati</taxon>
        <taxon>Bacteroidota</taxon>
        <taxon>Cytophagia</taxon>
        <taxon>Cytophagales</taxon>
        <taxon>Hymenobacteraceae</taxon>
        <taxon>Hymenobacter</taxon>
    </lineage>
</organism>
<dbReference type="InterPro" id="IPR006690">
    <property type="entry name" value="OMPA-like_CS"/>
</dbReference>
<name>A0ABR8JX11_9BACT</name>
<evidence type="ECO:0000259" key="6">
    <source>
        <dbReference type="PROSITE" id="PS51123"/>
    </source>
</evidence>
<dbReference type="Pfam" id="PF00691">
    <property type="entry name" value="OmpA"/>
    <property type="match status" value="1"/>
</dbReference>
<dbReference type="PROSITE" id="PS01068">
    <property type="entry name" value="OMPA_1"/>
    <property type="match status" value="1"/>
</dbReference>